<dbReference type="HOGENOM" id="CLU_3151654_0_0_6"/>
<sequence>MQSTLLAMINIRNLKAAATNCLFVVNRLWLVNRQSNWPPLCEALKIHN</sequence>
<dbReference type="AlphaFoldDB" id="Q481G5"/>
<evidence type="ECO:0000313" key="1">
    <source>
        <dbReference type="EMBL" id="AAZ24395.1"/>
    </source>
</evidence>
<dbReference type="KEGG" id="cps:CPS_2589"/>
<protein>
    <submittedName>
        <fullName evidence="1">Uncharacterized protein</fullName>
    </submittedName>
</protein>
<organism evidence="1 2">
    <name type="scientific">Colwellia psychrerythraea (strain 34H / ATCC BAA-681)</name>
    <name type="common">Vibrio psychroerythus</name>
    <dbReference type="NCBI Taxonomy" id="167879"/>
    <lineage>
        <taxon>Bacteria</taxon>
        <taxon>Pseudomonadati</taxon>
        <taxon>Pseudomonadota</taxon>
        <taxon>Gammaproteobacteria</taxon>
        <taxon>Alteromonadales</taxon>
        <taxon>Colwelliaceae</taxon>
        <taxon>Colwellia</taxon>
    </lineage>
</organism>
<reference evidence="1" key="1">
    <citation type="journal article" date="2005" name="Proc. Natl. Acad. Sci. U.S.A.">
        <title>The psychrophilic lifestyle as revealed by the genome sequence of Colwellia psychrerythraea 34H through genomic and proteomic analyses.</title>
        <authorList>
            <person name="Methe B.A."/>
            <person name="Nelson K.E."/>
            <person name="Deming J.W."/>
            <person name="Momen B."/>
            <person name="Melamud E."/>
            <person name="Zhang X."/>
            <person name="Moult J."/>
            <person name="Madupu R."/>
            <person name="Nelson W.C."/>
            <person name="Dodson R.J."/>
            <person name="Brinkac L.M."/>
            <person name="Daugherty S.C."/>
            <person name="Durkin A.S."/>
            <person name="DeBoy R.T."/>
            <person name="Kolonay J.F."/>
            <person name="Sullivan S.A."/>
            <person name="Zhou L."/>
            <person name="Davidsen T.M."/>
            <person name="Wu M."/>
            <person name="Huston A.L."/>
            <person name="Lewis M."/>
            <person name="Weaver B."/>
            <person name="Weidman J.F."/>
            <person name="Khouri H."/>
            <person name="Utterback T.R."/>
            <person name="Feldblyum T.V."/>
            <person name="Fraser C.M."/>
        </authorList>
    </citation>
    <scope>NUCLEOTIDE SEQUENCE [LARGE SCALE GENOMIC DNA]</scope>
    <source>
        <strain evidence="1">34H</strain>
    </source>
</reference>
<dbReference type="EMBL" id="CP000083">
    <property type="protein sequence ID" value="AAZ24395.1"/>
    <property type="molecule type" value="Genomic_DNA"/>
</dbReference>
<dbReference type="Proteomes" id="UP000000547">
    <property type="component" value="Chromosome"/>
</dbReference>
<evidence type="ECO:0000313" key="2">
    <source>
        <dbReference type="Proteomes" id="UP000000547"/>
    </source>
</evidence>
<gene>
    <name evidence="1" type="ordered locus">CPS_2589</name>
</gene>
<accession>Q481G5</accession>
<name>Q481G5_COLP3</name>
<proteinExistence type="predicted"/>